<dbReference type="EMBL" id="CP021235">
    <property type="protein sequence ID" value="ARS37073.1"/>
    <property type="molecule type" value="Genomic_DNA"/>
</dbReference>
<evidence type="ECO:0000256" key="1">
    <source>
        <dbReference type="SAM" id="SignalP"/>
    </source>
</evidence>
<evidence type="ECO:0008006" key="4">
    <source>
        <dbReference type="Google" id="ProtNLM"/>
    </source>
</evidence>
<evidence type="ECO:0000313" key="3">
    <source>
        <dbReference type="Proteomes" id="UP000266292"/>
    </source>
</evidence>
<dbReference type="OrthoDB" id="847053at2"/>
<proteinExistence type="predicted"/>
<organism evidence="2 3">
    <name type="scientific">Pontibacter actiniarum</name>
    <dbReference type="NCBI Taxonomy" id="323450"/>
    <lineage>
        <taxon>Bacteria</taxon>
        <taxon>Pseudomonadati</taxon>
        <taxon>Bacteroidota</taxon>
        <taxon>Cytophagia</taxon>
        <taxon>Cytophagales</taxon>
        <taxon>Hymenobacteraceae</taxon>
        <taxon>Pontibacter</taxon>
    </lineage>
</organism>
<keyword evidence="1" id="KW-0732">Signal</keyword>
<name>A0A1X9YW56_9BACT</name>
<feature type="chain" id="PRO_5010986402" description="T9SS C-terminal target domain-containing protein" evidence="1">
    <location>
        <begin position="23"/>
        <end position="457"/>
    </location>
</feature>
<dbReference type="Proteomes" id="UP000266292">
    <property type="component" value="Chromosome"/>
</dbReference>
<dbReference type="KEGG" id="pact:CA264_17455"/>
<reference evidence="3" key="1">
    <citation type="submission" date="2017-05" db="EMBL/GenBank/DDBJ databases">
        <authorList>
            <person name="Ray J."/>
            <person name="Price M."/>
            <person name="Deutschbauer A."/>
        </authorList>
    </citation>
    <scope>NUCLEOTIDE SEQUENCE [LARGE SCALE GENOMIC DNA]</scope>
    <source>
        <strain evidence="3">DSM 19842</strain>
    </source>
</reference>
<dbReference type="STRING" id="709015.GCA_000472485_03525"/>
<dbReference type="AlphaFoldDB" id="A0A1X9YW56"/>
<protein>
    <recommendedName>
        <fullName evidence="4">T9SS C-terminal target domain-containing protein</fullName>
    </recommendedName>
</protein>
<dbReference type="InterPro" id="IPR013783">
    <property type="entry name" value="Ig-like_fold"/>
</dbReference>
<dbReference type="RefSeq" id="WP_025608690.1">
    <property type="nucleotide sequence ID" value="NZ_CP021235.1"/>
</dbReference>
<dbReference type="Gene3D" id="2.60.40.10">
    <property type="entry name" value="Immunoglobulins"/>
    <property type="match status" value="1"/>
</dbReference>
<feature type="signal peptide" evidence="1">
    <location>
        <begin position="1"/>
        <end position="22"/>
    </location>
</feature>
<gene>
    <name evidence="2" type="ORF">CA264_17455</name>
</gene>
<evidence type="ECO:0000313" key="2">
    <source>
        <dbReference type="EMBL" id="ARS37073.1"/>
    </source>
</evidence>
<sequence>MRFHLYFLYTLLLTCLSGAAIAQDEQEYTPYKGGSSHGSASAQLSAPTLLSGEPVPQVLYNGGQSDGYTLSATSTPLTFTGEATDVTLFQGGKADGAATANSVNLQLNGDTLVLSLFFGGGSDGWAQATLPGSRALDGASVVLTLFQGGEADGASVSASPDQTLGGGILDLTLYQGGGSDGWASAQLPEEQSLEGERYAPSLFAGGSSDGWAHGQSEDQALDGEQQELTMYMGARADGWATLTSASQSLNGRPEALVLFMGGSSDGADMEETIRLIPTPVELAYFKGFRKSDSQVELQWTTASEHNNAGFEVWRSDGNGPWRKIGYRQGKGTVYTPITYTYPDTNYQSTITYYKLKQLDHDSTATYSKIIAVPAAAQAKRLPLVWPIPARTFLTVQATAPEAAANLKLFTPNAQLVLQKSFKGQSEVDVRHLAAGLYFLHVLEPGAPPAVMKILVAE</sequence>
<accession>A0A1X9YW56</accession>
<keyword evidence="3" id="KW-1185">Reference proteome</keyword>